<organism evidence="1 2">
    <name type="scientific">Mucilaginibacter gossypii</name>
    <dbReference type="NCBI Taxonomy" id="551996"/>
    <lineage>
        <taxon>Bacteria</taxon>
        <taxon>Pseudomonadati</taxon>
        <taxon>Bacteroidota</taxon>
        <taxon>Sphingobacteriia</taxon>
        <taxon>Sphingobacteriales</taxon>
        <taxon>Sphingobacteriaceae</taxon>
        <taxon>Mucilaginibacter</taxon>
    </lineage>
</organism>
<dbReference type="Proteomes" id="UP000199705">
    <property type="component" value="Unassembled WGS sequence"/>
</dbReference>
<proteinExistence type="predicted"/>
<protein>
    <submittedName>
        <fullName evidence="1">Uncharacterized protein</fullName>
    </submittedName>
</protein>
<dbReference type="EMBL" id="FNCG01000001">
    <property type="protein sequence ID" value="SDF63219.1"/>
    <property type="molecule type" value="Genomic_DNA"/>
</dbReference>
<sequence length="64" mass="7155">MLSKYSLCNGHGTRAPAKAFSKTDEMKELVDADTSDTHTLHLHLKAKQLLDNGRVMDAWKALLM</sequence>
<dbReference type="AlphaFoldDB" id="A0A1G7MQ11"/>
<keyword evidence="2" id="KW-1185">Reference proteome</keyword>
<evidence type="ECO:0000313" key="1">
    <source>
        <dbReference type="EMBL" id="SDF63219.1"/>
    </source>
</evidence>
<evidence type="ECO:0000313" key="2">
    <source>
        <dbReference type="Proteomes" id="UP000199705"/>
    </source>
</evidence>
<reference evidence="2" key="1">
    <citation type="submission" date="2016-10" db="EMBL/GenBank/DDBJ databases">
        <authorList>
            <person name="Varghese N."/>
            <person name="Submissions S."/>
        </authorList>
    </citation>
    <scope>NUCLEOTIDE SEQUENCE [LARGE SCALE GENOMIC DNA]</scope>
    <source>
        <strain evidence="2">Gh-67</strain>
    </source>
</reference>
<accession>A0A1G7MQ11</accession>
<name>A0A1G7MQ11_9SPHI</name>
<gene>
    <name evidence="1" type="ORF">SAMN05192573_1012</name>
</gene>